<dbReference type="InterPro" id="IPR006089">
    <property type="entry name" value="Acyl-CoA_DH_CS"/>
</dbReference>
<dbReference type="PROSITE" id="PS00072">
    <property type="entry name" value="ACYL_COA_DH_1"/>
    <property type="match status" value="1"/>
</dbReference>
<dbReference type="GO" id="GO:0003995">
    <property type="term" value="F:acyl-CoA dehydrogenase activity"/>
    <property type="evidence" value="ECO:0007669"/>
    <property type="project" value="InterPro"/>
</dbReference>
<evidence type="ECO:0000259" key="9">
    <source>
        <dbReference type="Pfam" id="PF02770"/>
    </source>
</evidence>
<dbReference type="PANTHER" id="PTHR43884">
    <property type="entry name" value="ACYL-COA DEHYDROGENASE"/>
    <property type="match status" value="1"/>
</dbReference>
<dbReference type="SUPFAM" id="SSF47203">
    <property type="entry name" value="Acyl-CoA dehydrogenase C-terminal domain-like"/>
    <property type="match status" value="1"/>
</dbReference>
<dbReference type="GO" id="GO:0050660">
    <property type="term" value="F:flavin adenine dinucleotide binding"/>
    <property type="evidence" value="ECO:0007669"/>
    <property type="project" value="InterPro"/>
</dbReference>
<feature type="domain" description="Acyl-CoA dehydrogenase-like C-terminal" evidence="11">
    <location>
        <begin position="461"/>
        <end position="565"/>
    </location>
</feature>
<dbReference type="Gene3D" id="1.20.140.10">
    <property type="entry name" value="Butyryl-CoA Dehydrogenase, subunit A, domain 3"/>
    <property type="match status" value="2"/>
</dbReference>
<dbReference type="Pfam" id="PF02771">
    <property type="entry name" value="Acyl-CoA_dh_N"/>
    <property type="match status" value="1"/>
</dbReference>
<feature type="domain" description="Acyl-CoA dehydrogenase/oxidase N-terminal" evidence="10">
    <location>
        <begin position="29"/>
        <end position="140"/>
    </location>
</feature>
<evidence type="ECO:0000259" key="11">
    <source>
        <dbReference type="Pfam" id="PF21263"/>
    </source>
</evidence>
<name>A0A919YKV2_9BACL</name>
<comment type="similarity">
    <text evidence="2 7">Belongs to the acyl-CoA dehydrogenase family.</text>
</comment>
<feature type="domain" description="Acyl-CoA dehydrogenase/oxidase C-terminal" evidence="8">
    <location>
        <begin position="249"/>
        <end position="413"/>
    </location>
</feature>
<sequence>MSAASAVGGRFIIERSDPQAICIPEDFNSEQRLMLESAEQFIAAELLPKDADIEALNYELTVELMRKAGEQGFLAADIPAEYGGLGLDKVSTTLLAETLARSSSFALSVGAHTGIGTLPIVFFGSSKQKEKYLPLLATGEKIAAYCLTEPASGSDALGAKSTARLSEDGKHYILNGSKIFITNAGFADLFIVYAKVDGDKFTAFIVEREMEGFSVGPEEHKMGIKGSSTCPLYFEDVHVPVENVLGEIGKGHLIAFNILNIGRFKLGAACLGTCKEAIGLAASYSNVRKQFNAPLSSFPLIAGKLADMNVHTYVTESIVYRTAGWMDEKLSTITDTGDVEAGRQAAKAIGEYAMECSMVKVFASEALDLVSDEAVQIHGGYGFIKEYKVERIYRDSRINRIFEGTNEINRLLIPGTLVKKALKGDLPLLEKIEELQATLLEPQLPPALDAPLALEGYRIEQAKKLFLMLGGAAVQRYGTKLEAEQEILVLLANMMIAIFAMESAYLRAQKRLALGLDTDERSLASMMTKVYVQEAMEQLEGDARQVVVRMETGDMQRMQLSIVKKLMKATLTDVITLKRQIAAKVIGSEHYSV</sequence>
<evidence type="ECO:0000256" key="3">
    <source>
        <dbReference type="ARBA" id="ARBA00022630"/>
    </source>
</evidence>
<dbReference type="FunFam" id="1.20.140.10:FF:000019">
    <property type="entry name" value="Acyl-CoA dehydrogenase"/>
    <property type="match status" value="1"/>
</dbReference>
<dbReference type="InterPro" id="IPR046373">
    <property type="entry name" value="Acyl-CoA_Oxase/DH_mid-dom_sf"/>
</dbReference>
<dbReference type="InterPro" id="IPR006091">
    <property type="entry name" value="Acyl-CoA_Oxase/DH_mid-dom"/>
</dbReference>
<keyword evidence="5 7" id="KW-0560">Oxidoreductase</keyword>
<evidence type="ECO:0000256" key="2">
    <source>
        <dbReference type="ARBA" id="ARBA00009347"/>
    </source>
</evidence>
<evidence type="ECO:0000256" key="7">
    <source>
        <dbReference type="RuleBase" id="RU362125"/>
    </source>
</evidence>
<evidence type="ECO:0000259" key="10">
    <source>
        <dbReference type="Pfam" id="PF02771"/>
    </source>
</evidence>
<protein>
    <submittedName>
        <fullName evidence="12">Acyl-CoA dehydrogenase</fullName>
    </submittedName>
</protein>
<keyword evidence="3 7" id="KW-0285">Flavoprotein</keyword>
<keyword evidence="13" id="KW-1185">Reference proteome</keyword>
<accession>A0A919YKV2</accession>
<comment type="cofactor">
    <cofactor evidence="1 7">
        <name>FAD</name>
        <dbReference type="ChEBI" id="CHEBI:57692"/>
    </cofactor>
</comment>
<dbReference type="Pfam" id="PF02770">
    <property type="entry name" value="Acyl-CoA_dh_M"/>
    <property type="match status" value="1"/>
</dbReference>
<dbReference type="InterPro" id="IPR049426">
    <property type="entry name" value="Acyl-CoA-dh-like_C"/>
</dbReference>
<dbReference type="FunFam" id="2.40.110.10:FF:000006">
    <property type="entry name" value="very long-chain specific acyl-CoA dehydrogenase, mitochondrial"/>
    <property type="match status" value="1"/>
</dbReference>
<proteinExistence type="inferred from homology"/>
<comment type="caution">
    <text evidence="12">The sequence shown here is derived from an EMBL/GenBank/DDBJ whole genome shotgun (WGS) entry which is preliminary data.</text>
</comment>
<dbReference type="InterPro" id="IPR037069">
    <property type="entry name" value="AcylCoA_DH/ox_N_sf"/>
</dbReference>
<organism evidence="12 13">
    <name type="scientific">Paenibacillus montaniterrae</name>
    <dbReference type="NCBI Taxonomy" id="429341"/>
    <lineage>
        <taxon>Bacteria</taxon>
        <taxon>Bacillati</taxon>
        <taxon>Bacillota</taxon>
        <taxon>Bacilli</taxon>
        <taxon>Bacillales</taxon>
        <taxon>Paenibacillaceae</taxon>
        <taxon>Paenibacillus</taxon>
    </lineage>
</organism>
<dbReference type="InterPro" id="IPR013786">
    <property type="entry name" value="AcylCoA_DH/ox_N"/>
</dbReference>
<dbReference type="EMBL" id="BOSE01000003">
    <property type="protein sequence ID" value="GIP16277.1"/>
    <property type="molecule type" value="Genomic_DNA"/>
</dbReference>
<dbReference type="InterPro" id="IPR009075">
    <property type="entry name" value="AcylCo_DH/oxidase_C"/>
</dbReference>
<evidence type="ECO:0000313" key="13">
    <source>
        <dbReference type="Proteomes" id="UP000683139"/>
    </source>
</evidence>
<dbReference type="InterPro" id="IPR009100">
    <property type="entry name" value="AcylCoA_DH/oxidase_NM_dom_sf"/>
</dbReference>
<dbReference type="PROSITE" id="PS00073">
    <property type="entry name" value="ACYL_COA_DH_2"/>
    <property type="match status" value="1"/>
</dbReference>
<dbReference type="PANTHER" id="PTHR43884:SF12">
    <property type="entry name" value="ISOVALERYL-COA DEHYDROGENASE, MITOCHONDRIAL-RELATED"/>
    <property type="match status" value="1"/>
</dbReference>
<dbReference type="InterPro" id="IPR036250">
    <property type="entry name" value="AcylCo_DH-like_C"/>
</dbReference>
<evidence type="ECO:0000256" key="4">
    <source>
        <dbReference type="ARBA" id="ARBA00022827"/>
    </source>
</evidence>
<dbReference type="Pfam" id="PF21263">
    <property type="entry name" value="Acyl-CoA-dh_C"/>
    <property type="match status" value="1"/>
</dbReference>
<gene>
    <name evidence="12" type="ORF">J40TS1_19190</name>
</gene>
<evidence type="ECO:0000259" key="8">
    <source>
        <dbReference type="Pfam" id="PF00441"/>
    </source>
</evidence>
<keyword evidence="4 7" id="KW-0274">FAD</keyword>
<dbReference type="Gene3D" id="1.10.540.10">
    <property type="entry name" value="Acyl-CoA dehydrogenase/oxidase, N-terminal domain"/>
    <property type="match status" value="1"/>
</dbReference>
<reference evidence="12" key="1">
    <citation type="submission" date="2021-03" db="EMBL/GenBank/DDBJ databases">
        <title>Antimicrobial resistance genes in bacteria isolated from Japanese honey, and their potential for conferring macrolide and lincosamide resistance in the American foulbrood pathogen Paenibacillus larvae.</title>
        <authorList>
            <person name="Okamoto M."/>
            <person name="Kumagai M."/>
            <person name="Kanamori H."/>
            <person name="Takamatsu D."/>
        </authorList>
    </citation>
    <scope>NUCLEOTIDE SEQUENCE</scope>
    <source>
        <strain evidence="12">J40TS1</strain>
    </source>
</reference>
<evidence type="ECO:0000256" key="1">
    <source>
        <dbReference type="ARBA" id="ARBA00001974"/>
    </source>
</evidence>
<evidence type="ECO:0000313" key="12">
    <source>
        <dbReference type="EMBL" id="GIP16277.1"/>
    </source>
</evidence>
<evidence type="ECO:0000256" key="5">
    <source>
        <dbReference type="ARBA" id="ARBA00023002"/>
    </source>
</evidence>
<evidence type="ECO:0000256" key="6">
    <source>
        <dbReference type="ARBA" id="ARBA00052546"/>
    </source>
</evidence>
<dbReference type="SUPFAM" id="SSF56645">
    <property type="entry name" value="Acyl-CoA dehydrogenase NM domain-like"/>
    <property type="match status" value="1"/>
</dbReference>
<dbReference type="Gene3D" id="2.40.110.10">
    <property type="entry name" value="Butyryl-CoA Dehydrogenase, subunit A, domain 2"/>
    <property type="match status" value="1"/>
</dbReference>
<dbReference type="Proteomes" id="UP000683139">
    <property type="component" value="Unassembled WGS sequence"/>
</dbReference>
<comment type="catalytic activity">
    <reaction evidence="6">
        <text>a 2,3-saturated acyl-CoA + A = a 2,3-dehydroacyl-CoA + AH2</text>
        <dbReference type="Rhea" id="RHEA:48608"/>
        <dbReference type="ChEBI" id="CHEBI:13193"/>
        <dbReference type="ChEBI" id="CHEBI:17499"/>
        <dbReference type="ChEBI" id="CHEBI:60015"/>
        <dbReference type="ChEBI" id="CHEBI:65111"/>
    </reaction>
</comment>
<feature type="domain" description="Acyl-CoA oxidase/dehydrogenase middle" evidence="9">
    <location>
        <begin position="144"/>
        <end position="237"/>
    </location>
</feature>
<dbReference type="Pfam" id="PF00441">
    <property type="entry name" value="Acyl-CoA_dh_1"/>
    <property type="match status" value="1"/>
</dbReference>
<dbReference type="RefSeq" id="WP_213514547.1">
    <property type="nucleotide sequence ID" value="NZ_BOSE01000003.1"/>
</dbReference>
<dbReference type="FunFam" id="1.10.540.10:FF:000001">
    <property type="entry name" value="Very long-chain-specific acyl-CoA dehydrogenase, mitochondrial"/>
    <property type="match status" value="1"/>
</dbReference>
<dbReference type="AlphaFoldDB" id="A0A919YKV2"/>